<dbReference type="EMBL" id="ML213507">
    <property type="protein sequence ID" value="TFK53314.1"/>
    <property type="molecule type" value="Genomic_DNA"/>
</dbReference>
<dbReference type="OrthoDB" id="3061143at2759"/>
<dbReference type="AlphaFoldDB" id="A0A5C3N6J9"/>
<organism evidence="2 3">
    <name type="scientific">Heliocybe sulcata</name>
    <dbReference type="NCBI Taxonomy" id="5364"/>
    <lineage>
        <taxon>Eukaryota</taxon>
        <taxon>Fungi</taxon>
        <taxon>Dikarya</taxon>
        <taxon>Basidiomycota</taxon>
        <taxon>Agaricomycotina</taxon>
        <taxon>Agaricomycetes</taxon>
        <taxon>Gloeophyllales</taxon>
        <taxon>Gloeophyllaceae</taxon>
        <taxon>Heliocybe</taxon>
    </lineage>
</organism>
<gene>
    <name evidence="2" type="ORF">OE88DRAFT_1733261</name>
</gene>
<keyword evidence="3" id="KW-1185">Reference proteome</keyword>
<name>A0A5C3N6J9_9AGAM</name>
<sequence length="595" mass="66764">MEVSDEVVKAKLLKCAEHTIPTGLRTVAEVTDLGHLELQVRDGLFIRVVDSASDDGHNRSPFNDDLQGWVSDHHFLHVNCLLSDDTLGRRLDDIVERVLGPVEERTGNPPESSTDPIRGIALEHVLWHVALNPGNKQGKRCYSMGYTLEGPRSLAHPTRTMKHRPDIDPIEDMHVELLQTATEYGGAAMRLAPKSRTDLIESIGRAKNVPPLGHSNNRNYWTGFQMNVSRPVLCRNPNSLTEDLGRAGDAHPDANDDLGSFTTMIVLTDPPYDYTPAFFFLLEFGVFIEMKRYRSIAFSGLRLHGRAPSTAPPTATRIPDNVYSVTAVLYHRADMANIMKSRISLFPPPIEKRTAIDLGVQALPPEAWRHELDDYVADPLHPISMMTDGHMFMDYLNKFSPTYVYDWNPDSLATNVRVKRRASDMEVLLDYDDQDEDERAQAVIQWERLISHQRLLLGGTSAVKGPIPSRSHNRVKLDFISRAPQVLGNLQSARESRPKKRTLLQCEVVIEVLPGWIGDAMNWPTGRQHKSLERGHPEPAGEASSSRHAVDSMSTMDPIQETNQEDISEEASVREATASESEGSEYEEPGDKRKR</sequence>
<reference evidence="2 3" key="1">
    <citation type="journal article" date="2019" name="Nat. Ecol. Evol.">
        <title>Megaphylogeny resolves global patterns of mushroom evolution.</title>
        <authorList>
            <person name="Varga T."/>
            <person name="Krizsan K."/>
            <person name="Foldi C."/>
            <person name="Dima B."/>
            <person name="Sanchez-Garcia M."/>
            <person name="Sanchez-Ramirez S."/>
            <person name="Szollosi G.J."/>
            <person name="Szarkandi J.G."/>
            <person name="Papp V."/>
            <person name="Albert L."/>
            <person name="Andreopoulos W."/>
            <person name="Angelini C."/>
            <person name="Antonin V."/>
            <person name="Barry K.W."/>
            <person name="Bougher N.L."/>
            <person name="Buchanan P."/>
            <person name="Buyck B."/>
            <person name="Bense V."/>
            <person name="Catcheside P."/>
            <person name="Chovatia M."/>
            <person name="Cooper J."/>
            <person name="Damon W."/>
            <person name="Desjardin D."/>
            <person name="Finy P."/>
            <person name="Geml J."/>
            <person name="Haridas S."/>
            <person name="Hughes K."/>
            <person name="Justo A."/>
            <person name="Karasinski D."/>
            <person name="Kautmanova I."/>
            <person name="Kiss B."/>
            <person name="Kocsube S."/>
            <person name="Kotiranta H."/>
            <person name="LaButti K.M."/>
            <person name="Lechner B.E."/>
            <person name="Liimatainen K."/>
            <person name="Lipzen A."/>
            <person name="Lukacs Z."/>
            <person name="Mihaltcheva S."/>
            <person name="Morgado L.N."/>
            <person name="Niskanen T."/>
            <person name="Noordeloos M.E."/>
            <person name="Ohm R.A."/>
            <person name="Ortiz-Santana B."/>
            <person name="Ovrebo C."/>
            <person name="Racz N."/>
            <person name="Riley R."/>
            <person name="Savchenko A."/>
            <person name="Shiryaev A."/>
            <person name="Soop K."/>
            <person name="Spirin V."/>
            <person name="Szebenyi C."/>
            <person name="Tomsovsky M."/>
            <person name="Tulloss R.E."/>
            <person name="Uehling J."/>
            <person name="Grigoriev I.V."/>
            <person name="Vagvolgyi C."/>
            <person name="Papp T."/>
            <person name="Martin F.M."/>
            <person name="Miettinen O."/>
            <person name="Hibbett D.S."/>
            <person name="Nagy L.G."/>
        </authorList>
    </citation>
    <scope>NUCLEOTIDE SEQUENCE [LARGE SCALE GENOMIC DNA]</scope>
    <source>
        <strain evidence="2 3">OMC1185</strain>
    </source>
</reference>
<feature type="compositionally biased region" description="Polar residues" evidence="1">
    <location>
        <begin position="543"/>
        <end position="562"/>
    </location>
</feature>
<protein>
    <submittedName>
        <fullName evidence="2">Uncharacterized protein</fullName>
    </submittedName>
</protein>
<evidence type="ECO:0000313" key="2">
    <source>
        <dbReference type="EMBL" id="TFK53314.1"/>
    </source>
</evidence>
<evidence type="ECO:0000313" key="3">
    <source>
        <dbReference type="Proteomes" id="UP000305948"/>
    </source>
</evidence>
<proteinExistence type="predicted"/>
<dbReference type="Proteomes" id="UP000305948">
    <property type="component" value="Unassembled WGS sequence"/>
</dbReference>
<accession>A0A5C3N6J9</accession>
<feature type="region of interest" description="Disordered" evidence="1">
    <location>
        <begin position="520"/>
        <end position="595"/>
    </location>
</feature>
<evidence type="ECO:0000256" key="1">
    <source>
        <dbReference type="SAM" id="MobiDB-lite"/>
    </source>
</evidence>
<feature type="compositionally biased region" description="Basic and acidic residues" evidence="1">
    <location>
        <begin position="530"/>
        <end position="539"/>
    </location>
</feature>